<dbReference type="EMBL" id="BLAG01000016">
    <property type="protein sequence ID" value="GES32997.1"/>
    <property type="molecule type" value="Genomic_DNA"/>
</dbReference>
<dbReference type="InterPro" id="IPR011051">
    <property type="entry name" value="RmlC_Cupin_sf"/>
</dbReference>
<reference evidence="3 4" key="1">
    <citation type="submission" date="2019-10" db="EMBL/GenBank/DDBJ databases">
        <title>Whole genome shotgun sequence of Streptomyces angustmyceticus NBRC 3934.</title>
        <authorList>
            <person name="Hosoyama A."/>
            <person name="Ichikawa N."/>
            <person name="Kimura A."/>
            <person name="Kitahashi Y."/>
            <person name="Komaki H."/>
            <person name="Uohara A."/>
        </authorList>
    </citation>
    <scope>NUCLEOTIDE SEQUENCE [LARGE SCALE GENOMIC DNA]</scope>
    <source>
        <strain evidence="3 4">NBRC 3934</strain>
    </source>
</reference>
<keyword evidence="4" id="KW-1185">Reference proteome</keyword>
<name>A0A5J4LFT2_9ACTN</name>
<feature type="compositionally biased region" description="Low complexity" evidence="1">
    <location>
        <begin position="99"/>
        <end position="110"/>
    </location>
</feature>
<gene>
    <name evidence="3" type="ORF">San01_54850</name>
</gene>
<dbReference type="PANTHER" id="PTHR33387:SF3">
    <property type="entry name" value="DUF985 DOMAIN-CONTAINING PROTEIN"/>
    <property type="match status" value="1"/>
</dbReference>
<dbReference type="SUPFAM" id="SSF51182">
    <property type="entry name" value="RmlC-like cupins"/>
    <property type="match status" value="2"/>
</dbReference>
<dbReference type="InterPro" id="IPR039935">
    <property type="entry name" value="YML079W-like"/>
</dbReference>
<organism evidence="3 4">
    <name type="scientific">Streptomyces angustmyceticus</name>
    <dbReference type="NCBI Taxonomy" id="285578"/>
    <lineage>
        <taxon>Bacteria</taxon>
        <taxon>Bacillati</taxon>
        <taxon>Actinomycetota</taxon>
        <taxon>Actinomycetes</taxon>
        <taxon>Kitasatosporales</taxon>
        <taxon>Streptomycetaceae</taxon>
        <taxon>Streptomyces</taxon>
    </lineage>
</organism>
<dbReference type="Gene3D" id="2.60.120.10">
    <property type="entry name" value="Jelly Rolls"/>
    <property type="match status" value="1"/>
</dbReference>
<feature type="domain" description="DUF985" evidence="2">
    <location>
        <begin position="20"/>
        <end position="190"/>
    </location>
</feature>
<dbReference type="PANTHER" id="PTHR33387">
    <property type="entry name" value="RMLC-LIKE JELLY ROLL FOLD PROTEIN"/>
    <property type="match status" value="1"/>
</dbReference>
<comment type="caution">
    <text evidence="3">The sequence shown here is derived from an EMBL/GenBank/DDBJ whole genome shotgun (WGS) entry which is preliminary data.</text>
</comment>
<evidence type="ECO:0000256" key="1">
    <source>
        <dbReference type="SAM" id="MobiDB-lite"/>
    </source>
</evidence>
<feature type="region of interest" description="Disordered" evidence="1">
    <location>
        <begin position="98"/>
        <end position="139"/>
    </location>
</feature>
<dbReference type="Proteomes" id="UP000325598">
    <property type="component" value="Unassembled WGS sequence"/>
</dbReference>
<feature type="compositionally biased region" description="Low complexity" evidence="1">
    <location>
        <begin position="118"/>
        <end position="130"/>
    </location>
</feature>
<evidence type="ECO:0000259" key="2">
    <source>
        <dbReference type="Pfam" id="PF06172"/>
    </source>
</evidence>
<evidence type="ECO:0000313" key="4">
    <source>
        <dbReference type="Proteomes" id="UP000325598"/>
    </source>
</evidence>
<dbReference type="GeneID" id="96753062"/>
<accession>A0A5J4LFT2</accession>
<dbReference type="AlphaFoldDB" id="A0A5J4LFT2"/>
<dbReference type="CDD" id="cd06121">
    <property type="entry name" value="cupin_YML079wp"/>
    <property type="match status" value="1"/>
</dbReference>
<sequence length="214" mass="22872">MDEHRMPRDRGLPRDRLPEALIDFYGLAPLPREGGRFRRTWAGPTRPDGRPEGSAIVMLLTAEPGDFSALHRLPTDEIWHYYRGDPLTLLLLSEEADAPDAGPPAIDTPHAGPPTPGAPGTTATPAVTPAPATPSPPTRTVLLGPDILAGQHVQFTVPAGTWMAAEVADGGSWTLFGCTMAPGFTFEDYEHGDAAELAARFPQEAARIAVLSRP</sequence>
<dbReference type="InterPro" id="IPR009327">
    <property type="entry name" value="Cupin_DUF985"/>
</dbReference>
<proteinExistence type="predicted"/>
<evidence type="ECO:0000313" key="3">
    <source>
        <dbReference type="EMBL" id="GES32997.1"/>
    </source>
</evidence>
<protein>
    <submittedName>
        <fullName evidence="3">Cupin</fullName>
    </submittedName>
</protein>
<dbReference type="Pfam" id="PF06172">
    <property type="entry name" value="Cupin_5"/>
    <property type="match status" value="1"/>
</dbReference>
<dbReference type="RefSeq" id="WP_223660118.1">
    <property type="nucleotide sequence ID" value="NZ_BLAG01000016.1"/>
</dbReference>
<dbReference type="InterPro" id="IPR014710">
    <property type="entry name" value="RmlC-like_jellyroll"/>
</dbReference>